<sequence length="513" mass="57320">MKWIQCAAAVSLLALSPSSVTAQSKDAAPQAVTATVWADVQPQIQAAIQTFVNKQKRYPGQDTKIVARVSYEPSTRLVIVDLGRGFIPKDMTKWKEAFSPTYNQVSQYGHDLVDNIFDVSTVSLRFDGLTINEIFPDDFPLQVAKVESPTPPTPPTLLLNPGGGIYYNLKSKKWVPQQATANEIDEDGMTAVMASTTENKIKSYYPFFMYKPYFSNIVFSRELGNYWIETPSNFPHERLGTRYYTKKLFPEKGATLWNIFPQGTDDTARSHLREWDEDYAARALYANLLNADYLITFHTNGGSAAKKGIEVVVQTGSPGAQQLGNSILCYAKEQIHADPAYSDFKIAGSVTELDKIENRLSTMPAVSIGIGYTTDAGDSKALKDQFFREAFARAIEKGLRLRAEPCSPFTLVSVENIVSAPGQGIINPKLTYSGDFDDWLHIETTFISCPTNDCKVKKFSEVHNLDKTDKTKKLQFYCPGTLKSSLTYIAKTKIFDRYNVQGGEFQHQYTCTK</sequence>
<evidence type="ECO:0000259" key="2">
    <source>
        <dbReference type="SMART" id="SM00646"/>
    </source>
</evidence>
<keyword evidence="1" id="KW-0732">Signal</keyword>
<feature type="signal peptide" evidence="1">
    <location>
        <begin position="1"/>
        <end position="22"/>
    </location>
</feature>
<proteinExistence type="predicted"/>
<dbReference type="SMART" id="SM00646">
    <property type="entry name" value="Ami_3"/>
    <property type="match status" value="1"/>
</dbReference>
<dbReference type="SUPFAM" id="SSF53187">
    <property type="entry name" value="Zn-dependent exopeptidases"/>
    <property type="match status" value="1"/>
</dbReference>
<comment type="caution">
    <text evidence="3">The sequence shown here is derived from an EMBL/GenBank/DDBJ whole genome shotgun (WGS) entry which is preliminary data.</text>
</comment>
<dbReference type="RefSeq" id="WP_005990167.1">
    <property type="nucleotide sequence ID" value="NZ_AEQV01000028.1"/>
</dbReference>
<dbReference type="EMBL" id="AEQV01000028">
    <property type="protein sequence ID" value="EGD10545.1"/>
    <property type="molecule type" value="Genomic_DNA"/>
</dbReference>
<feature type="chain" id="PRO_5010113960" description="MurNAc-LAA domain-containing protein" evidence="1">
    <location>
        <begin position="23"/>
        <end position="513"/>
    </location>
</feature>
<accession>F0BAQ8</accession>
<feature type="domain" description="MurNAc-LAA" evidence="2">
    <location>
        <begin position="283"/>
        <end position="400"/>
    </location>
</feature>
<dbReference type="eggNOG" id="COG0860">
    <property type="taxonomic scope" value="Bacteria"/>
</dbReference>
<evidence type="ECO:0000313" key="4">
    <source>
        <dbReference type="EMBL" id="EGD10545.1"/>
    </source>
</evidence>
<dbReference type="Gene3D" id="3.40.630.40">
    <property type="entry name" value="Zn-dependent exopeptidases"/>
    <property type="match status" value="1"/>
</dbReference>
<evidence type="ECO:0000256" key="1">
    <source>
        <dbReference type="SAM" id="SignalP"/>
    </source>
</evidence>
<dbReference type="EMBL" id="AEQV01000028">
    <property type="protein sequence ID" value="EGD10516.1"/>
    <property type="molecule type" value="Genomic_DNA"/>
</dbReference>
<dbReference type="Proteomes" id="UP000003299">
    <property type="component" value="Unassembled WGS sequence"/>
</dbReference>
<dbReference type="GO" id="GO:0008745">
    <property type="term" value="F:N-acetylmuramoyl-L-alanine amidase activity"/>
    <property type="evidence" value="ECO:0007669"/>
    <property type="project" value="InterPro"/>
</dbReference>
<name>F0BAQ8_9XANT</name>
<protein>
    <recommendedName>
        <fullName evidence="2">MurNAc-LAA domain-containing protein</fullName>
    </recommendedName>
</protein>
<dbReference type="GO" id="GO:0009253">
    <property type="term" value="P:peptidoglycan catabolic process"/>
    <property type="evidence" value="ECO:0007669"/>
    <property type="project" value="InterPro"/>
</dbReference>
<dbReference type="InterPro" id="IPR002508">
    <property type="entry name" value="MurNAc-LAA_cat"/>
</dbReference>
<dbReference type="AlphaFoldDB" id="F0BAQ8"/>
<organism evidence="3 5">
    <name type="scientific">Xanthomonas vesicatoria ATCC 35937</name>
    <dbReference type="NCBI Taxonomy" id="925775"/>
    <lineage>
        <taxon>Bacteria</taxon>
        <taxon>Pseudomonadati</taxon>
        <taxon>Pseudomonadota</taxon>
        <taxon>Gammaproteobacteria</taxon>
        <taxon>Lysobacterales</taxon>
        <taxon>Lysobacteraceae</taxon>
        <taxon>Xanthomonas</taxon>
    </lineage>
</organism>
<dbReference type="Pfam" id="PF01520">
    <property type="entry name" value="Amidase_3"/>
    <property type="match status" value="1"/>
</dbReference>
<dbReference type="GeneID" id="46983293"/>
<gene>
    <name evidence="3" type="ORF">XVE_1175</name>
    <name evidence="4" type="ORF">XVE_1204</name>
</gene>
<dbReference type="KEGG" id="xve:BJD12_18340"/>
<reference evidence="3 5" key="1">
    <citation type="journal article" date="2011" name="BMC Genomics">
        <title>Comparative genomics reveals diversity among xanthomonads infecting tomato and pepper.</title>
        <authorList>
            <person name="Potnis N."/>
            <person name="Krasileva K."/>
            <person name="Chow V."/>
            <person name="Almeida N.F."/>
            <person name="Patil P.B."/>
            <person name="Ryan R.P."/>
            <person name="Sharlach M."/>
            <person name="Behlau F."/>
            <person name="Dow J.M."/>
            <person name="Momol M.T."/>
            <person name="White F.F."/>
            <person name="Preston J.F."/>
            <person name="Vinatzer B.A."/>
            <person name="Koebnik R."/>
            <person name="Setubal J.C."/>
            <person name="Norman D.J."/>
            <person name="Staskawicz B.J."/>
            <person name="Jones J.B."/>
        </authorList>
    </citation>
    <scope>NUCLEOTIDE SEQUENCE [LARGE SCALE GENOMIC DNA]</scope>
    <source>
        <strain evidence="3 5">ATCC 35937</strain>
    </source>
</reference>
<evidence type="ECO:0000313" key="5">
    <source>
        <dbReference type="Proteomes" id="UP000003299"/>
    </source>
</evidence>
<evidence type="ECO:0000313" key="3">
    <source>
        <dbReference type="EMBL" id="EGD10516.1"/>
    </source>
</evidence>